<dbReference type="EMBL" id="CP003740">
    <property type="protein sequence ID" value="AGI68191.1"/>
    <property type="molecule type" value="Genomic_DNA"/>
</dbReference>
<dbReference type="Proteomes" id="UP000005307">
    <property type="component" value="Chromosome"/>
</dbReference>
<keyword evidence="2" id="KW-1185">Reference proteome</keyword>
<protein>
    <submittedName>
        <fullName evidence="1">Uncharacterized protein</fullName>
    </submittedName>
</protein>
<dbReference type="HOGENOM" id="CLU_1584802_0_0_5"/>
<dbReference type="KEGG" id="oat:OAN307_c25970"/>
<name>M9RCP6_9RHOB</name>
<evidence type="ECO:0000313" key="1">
    <source>
        <dbReference type="EMBL" id="AGI68191.1"/>
    </source>
</evidence>
<organism evidence="1 2">
    <name type="scientific">Octadecabacter antarcticus 307</name>
    <dbReference type="NCBI Taxonomy" id="391626"/>
    <lineage>
        <taxon>Bacteria</taxon>
        <taxon>Pseudomonadati</taxon>
        <taxon>Pseudomonadota</taxon>
        <taxon>Alphaproteobacteria</taxon>
        <taxon>Rhodobacterales</taxon>
        <taxon>Roseobacteraceae</taxon>
        <taxon>Octadecabacter</taxon>
    </lineage>
</organism>
<dbReference type="AlphaFoldDB" id="M9RCP6"/>
<proteinExistence type="predicted"/>
<accession>M9RCP6</accession>
<sequence length="168" mass="19193">MLGHVLHLGDQGRIHAAELGTPLVKTGAAHPMLSAQIRDRRTPSACFKMPMTCASLNRAVFIKNLLRYLAEKIPILNTINFRGDYRWTHLLSVESPTPKSDESWGRPSRRYCVSTDGQWLNHWSWRSAPHHGETRLYISLQFVLSFIANIARKRPELNRGKTRLAQIP</sequence>
<gene>
    <name evidence="1" type="ORF">OAN307_c25970</name>
</gene>
<reference evidence="1 2" key="1">
    <citation type="journal article" date="2013" name="PLoS ONE">
        <title>Poles Apart: Arctic and Antarctic Octadecabacter strains Share High Genome Plasticity and a New Type of Xanthorhodopsin.</title>
        <authorList>
            <person name="Vollmers J."/>
            <person name="Voget S."/>
            <person name="Dietrich S."/>
            <person name="Gollnow K."/>
            <person name="Smits M."/>
            <person name="Meyer K."/>
            <person name="Brinkhoff T."/>
            <person name="Simon M."/>
            <person name="Daniel R."/>
        </authorList>
    </citation>
    <scope>NUCLEOTIDE SEQUENCE [LARGE SCALE GENOMIC DNA]</scope>
    <source>
        <strain evidence="1 2">307</strain>
    </source>
</reference>
<evidence type="ECO:0000313" key="2">
    <source>
        <dbReference type="Proteomes" id="UP000005307"/>
    </source>
</evidence>